<dbReference type="PROSITE" id="PS00107">
    <property type="entry name" value="PROTEIN_KINASE_ATP"/>
    <property type="match status" value="1"/>
</dbReference>
<feature type="compositionally biased region" description="Low complexity" evidence="3">
    <location>
        <begin position="623"/>
        <end position="633"/>
    </location>
</feature>
<dbReference type="PANTHER" id="PTHR48014">
    <property type="entry name" value="SERINE/THREONINE-PROTEIN KINASE FRAY2"/>
    <property type="match status" value="1"/>
</dbReference>
<feature type="region of interest" description="Disordered" evidence="3">
    <location>
        <begin position="20"/>
        <end position="51"/>
    </location>
</feature>
<evidence type="ECO:0000313" key="5">
    <source>
        <dbReference type="EMBL" id="KAJ8654217.1"/>
    </source>
</evidence>
<dbReference type="Gene3D" id="3.30.200.20">
    <property type="entry name" value="Phosphorylase Kinase, domain 1"/>
    <property type="match status" value="1"/>
</dbReference>
<dbReference type="InterPro" id="IPR017441">
    <property type="entry name" value="Protein_kinase_ATP_BS"/>
</dbReference>
<feature type="compositionally biased region" description="Polar residues" evidence="3">
    <location>
        <begin position="42"/>
        <end position="51"/>
    </location>
</feature>
<dbReference type="InterPro" id="IPR000719">
    <property type="entry name" value="Prot_kinase_dom"/>
</dbReference>
<keyword evidence="2" id="KW-0547">Nucleotide-binding</keyword>
<dbReference type="EMBL" id="JARTCD010000065">
    <property type="protein sequence ID" value="KAJ8654217.1"/>
    <property type="molecule type" value="Genomic_DNA"/>
</dbReference>
<feature type="region of interest" description="Disordered" evidence="3">
    <location>
        <begin position="623"/>
        <end position="659"/>
    </location>
</feature>
<keyword evidence="6" id="KW-1185">Reference proteome</keyword>
<dbReference type="InterPro" id="IPR011009">
    <property type="entry name" value="Kinase-like_dom_sf"/>
</dbReference>
<protein>
    <recommendedName>
        <fullName evidence="4">Protein kinase domain-containing protein</fullName>
    </recommendedName>
</protein>
<evidence type="ECO:0000256" key="2">
    <source>
        <dbReference type="PROSITE-ProRule" id="PRU10141"/>
    </source>
</evidence>
<sequence length="773" mass="85924">MSQAPAHNSLAFLKGSNASTSSFDRLNTSSRSRSGSLMRVMSTHNPAPSTAMTRRFSEALPRSSFLHDQHDSTTLNPLSHYANPSTTSFSQLSDTNWANRLEDFELKDPIGYGSSAVVYGAIYKPLNKRVALKMIDLDMFERNQIDELRRETALMALSKHPNVLQVYGSFVNGSKLYIVTPYLSAGSCLDIIKSAFKQGFEETTIATILKQALEGLVYLHKNGHIHRDVKAGNLLMDEHGTVLLADFGVSSSLTENGGVRKTFVGTPCWMAPEVMEQASYDYKADIWSFGITALELAKGHAPFAKFPPMKVLMMTLSNDPPTLDRDSTKYKYTKVFKEMIDCCLQKDPRKRPTAEKLLQHPFFKQAKKKEYLCKSLLVHVPSLEQRPHKKVPQKHITFETTEQWDFDTDDTTTTTTTTEKKQPTRKHISFGEVVIRDAAKPAAASTATATIASDSSNSTITKKSRFVIEENHDTPPVSTPSPPVAPLDVVPPSNPECEIKKGRFSVNQRAVEEVATQDLTPLPLSRLSSQDSVQGERKSRFEIQQQPHPSTEGALSRENSNSSGISLPRNGSTSSKSSRFSVEVEQHHPAGRDEQQQPPTTTTTTTTTNDCCRKKGRFELSGNAATTATATNTMDRSAESSLSGSPNTSPYTSLSRDPSSVRHIITTAQSPAAGISEIPSIMYTQMETLFKQNEVQRSLLNDMLSCLSNTTQQQRSRKPSYDGAEHHHHHHPSDAVERLQQQLAISHAEREKLSRENEALKRELEQLRRNNTK</sequence>
<evidence type="ECO:0000259" key="4">
    <source>
        <dbReference type="PROSITE" id="PS50011"/>
    </source>
</evidence>
<gene>
    <name evidence="5" type="ORF">O0I10_010165</name>
</gene>
<dbReference type="InterPro" id="IPR047173">
    <property type="entry name" value="STRAD_A/B-like"/>
</dbReference>
<name>A0AAD7XY39_9FUNG</name>
<dbReference type="PROSITE" id="PS50011">
    <property type="entry name" value="PROTEIN_KINASE_DOM"/>
    <property type="match status" value="1"/>
</dbReference>
<dbReference type="GO" id="GO:0004672">
    <property type="term" value="F:protein kinase activity"/>
    <property type="evidence" value="ECO:0007669"/>
    <property type="project" value="InterPro"/>
</dbReference>
<feature type="compositionally biased region" description="Basic and acidic residues" evidence="3">
    <location>
        <begin position="582"/>
        <end position="595"/>
    </location>
</feature>
<feature type="binding site" evidence="2">
    <location>
        <position position="133"/>
    </location>
    <ligand>
        <name>ATP</name>
        <dbReference type="ChEBI" id="CHEBI:30616"/>
    </ligand>
</feature>
<comment type="caution">
    <text evidence="5">The sequence shown here is derived from an EMBL/GenBank/DDBJ whole genome shotgun (WGS) entry which is preliminary data.</text>
</comment>
<dbReference type="PANTHER" id="PTHR48014:SF21">
    <property type="entry name" value="SERINE_THREONINE-PROTEIN KINASE FRAY2"/>
    <property type="match status" value="1"/>
</dbReference>
<comment type="similarity">
    <text evidence="1">Belongs to the protein kinase superfamily. STE Ser/Thr protein kinase family. STE20 subfamily.</text>
</comment>
<dbReference type="GO" id="GO:0043539">
    <property type="term" value="F:protein serine/threonine kinase activator activity"/>
    <property type="evidence" value="ECO:0007669"/>
    <property type="project" value="InterPro"/>
</dbReference>
<feature type="domain" description="Protein kinase" evidence="4">
    <location>
        <begin position="104"/>
        <end position="363"/>
    </location>
</feature>
<reference evidence="5 6" key="1">
    <citation type="submission" date="2023-03" db="EMBL/GenBank/DDBJ databases">
        <title>Genome sequence of Lichtheimia ornata CBS 291.66.</title>
        <authorList>
            <person name="Mohabir J.T."/>
            <person name="Shea T.P."/>
            <person name="Kurbessoian T."/>
            <person name="Berby B."/>
            <person name="Fontaine J."/>
            <person name="Livny J."/>
            <person name="Gnirke A."/>
            <person name="Stajich J.E."/>
            <person name="Cuomo C.A."/>
        </authorList>
    </citation>
    <scope>NUCLEOTIDE SEQUENCE [LARGE SCALE GENOMIC DNA]</scope>
    <source>
        <strain evidence="5">CBS 291.66</strain>
    </source>
</reference>
<dbReference type="AlphaFoldDB" id="A0AAD7XY39"/>
<dbReference type="SUPFAM" id="SSF56112">
    <property type="entry name" value="Protein kinase-like (PK-like)"/>
    <property type="match status" value="1"/>
</dbReference>
<accession>A0AAD7XY39</accession>
<feature type="compositionally biased region" description="Polar residues" evidence="3">
    <location>
        <begin position="639"/>
        <end position="658"/>
    </location>
</feature>
<dbReference type="GeneID" id="83217569"/>
<dbReference type="FunFam" id="1.10.510.10:FF:000947">
    <property type="entry name" value="serine/threonine-protein kinase OSR1"/>
    <property type="match status" value="1"/>
</dbReference>
<organism evidence="5 6">
    <name type="scientific">Lichtheimia ornata</name>
    <dbReference type="NCBI Taxonomy" id="688661"/>
    <lineage>
        <taxon>Eukaryota</taxon>
        <taxon>Fungi</taxon>
        <taxon>Fungi incertae sedis</taxon>
        <taxon>Mucoromycota</taxon>
        <taxon>Mucoromycotina</taxon>
        <taxon>Mucoromycetes</taxon>
        <taxon>Mucorales</taxon>
        <taxon>Lichtheimiaceae</taxon>
        <taxon>Lichtheimia</taxon>
    </lineage>
</organism>
<evidence type="ECO:0000256" key="3">
    <source>
        <dbReference type="SAM" id="MobiDB-lite"/>
    </source>
</evidence>
<evidence type="ECO:0000313" key="6">
    <source>
        <dbReference type="Proteomes" id="UP001234581"/>
    </source>
</evidence>
<dbReference type="Gene3D" id="1.10.510.10">
    <property type="entry name" value="Transferase(Phosphotransferase) domain 1"/>
    <property type="match status" value="1"/>
</dbReference>
<dbReference type="Pfam" id="PF00069">
    <property type="entry name" value="Pkinase"/>
    <property type="match status" value="1"/>
</dbReference>
<feature type="compositionally biased region" description="Polar residues" evidence="3">
    <location>
        <begin position="20"/>
        <end position="35"/>
    </location>
</feature>
<feature type="region of interest" description="Disordered" evidence="3">
    <location>
        <begin position="522"/>
        <end position="610"/>
    </location>
</feature>
<dbReference type="GO" id="GO:0005524">
    <property type="term" value="F:ATP binding"/>
    <property type="evidence" value="ECO:0007669"/>
    <property type="project" value="UniProtKB-UniRule"/>
</dbReference>
<feature type="compositionally biased region" description="Polar residues" evidence="3">
    <location>
        <begin position="557"/>
        <end position="580"/>
    </location>
</feature>
<evidence type="ECO:0000256" key="1">
    <source>
        <dbReference type="ARBA" id="ARBA00008874"/>
    </source>
</evidence>
<dbReference type="Proteomes" id="UP001234581">
    <property type="component" value="Unassembled WGS sequence"/>
</dbReference>
<dbReference type="RefSeq" id="XP_058339131.1">
    <property type="nucleotide sequence ID" value="XM_058490148.1"/>
</dbReference>
<keyword evidence="2" id="KW-0067">ATP-binding</keyword>
<feature type="region of interest" description="Disordered" evidence="3">
    <location>
        <begin position="471"/>
        <end position="496"/>
    </location>
</feature>
<proteinExistence type="inferred from homology"/>
<feature type="region of interest" description="Disordered" evidence="3">
    <location>
        <begin position="710"/>
        <end position="737"/>
    </location>
</feature>
<dbReference type="SMART" id="SM00220">
    <property type="entry name" value="S_TKc"/>
    <property type="match status" value="1"/>
</dbReference>